<dbReference type="RefSeq" id="WP_054430198.1">
    <property type="nucleotide sequence ID" value="NZ_LJFS01000047.1"/>
</dbReference>
<sequence length="233" mass="27222">MSASPSTISWIDRLRAWIHERTRPIDELPPEQPWTDEQILARADLLAHDALERGEGELLDLRLKPYAAVRKDYLWERARSAVIASETAWITHYDDEHHGQEPRWSNIDAATMEPLSKDEADIRHAQRMAWWKEHQEVPLRPGDRAACISVWLWRNGLHQRAVDLFAGIWIAVREYQQEQKRIGWSPEAALDGFRRAAYLDWDDDAHADFSALFRQCYIDPEIDRGISELTEHP</sequence>
<name>A0ABR5LKG6_9MYCO</name>
<gene>
    <name evidence="1" type="ORF">AN912_25565</name>
</gene>
<evidence type="ECO:0000313" key="2">
    <source>
        <dbReference type="Proteomes" id="UP000037962"/>
    </source>
</evidence>
<protein>
    <recommendedName>
        <fullName evidence="3">DUF1266 domain-containing protein</fullName>
    </recommendedName>
</protein>
<accession>A0ABR5LKG6</accession>
<keyword evidence="2" id="KW-1185">Reference proteome</keyword>
<comment type="caution">
    <text evidence="1">The sequence shown here is derived from an EMBL/GenBank/DDBJ whole genome shotgun (WGS) entry which is preliminary data.</text>
</comment>
<dbReference type="EMBL" id="LJFS01000047">
    <property type="protein sequence ID" value="KPG26220.1"/>
    <property type="molecule type" value="Genomic_DNA"/>
</dbReference>
<proteinExistence type="predicted"/>
<dbReference type="Proteomes" id="UP000037962">
    <property type="component" value="Unassembled WGS sequence"/>
</dbReference>
<reference evidence="1 2" key="1">
    <citation type="submission" date="2015-09" db="EMBL/GenBank/DDBJ databases">
        <title>Genome Sequences of Mycobacterium immunogenum Isolates, Recuperated from a Chloraminated Drinking Water Distribution System Simulator Subjected to Episodes of Nitrification.</title>
        <authorList>
            <person name="Gomez-Alvarez V."/>
            <person name="Revetta R.P."/>
        </authorList>
    </citation>
    <scope>NUCLEOTIDE SEQUENCE [LARGE SCALE GENOMIC DNA]</scope>
    <source>
        <strain evidence="1 2">H076</strain>
    </source>
</reference>
<evidence type="ECO:0000313" key="1">
    <source>
        <dbReference type="EMBL" id="KPG26220.1"/>
    </source>
</evidence>
<organism evidence="1 2">
    <name type="scientific">Mycobacteroides immunogenum</name>
    <dbReference type="NCBI Taxonomy" id="83262"/>
    <lineage>
        <taxon>Bacteria</taxon>
        <taxon>Bacillati</taxon>
        <taxon>Actinomycetota</taxon>
        <taxon>Actinomycetes</taxon>
        <taxon>Mycobacteriales</taxon>
        <taxon>Mycobacteriaceae</taxon>
        <taxon>Mycobacteroides</taxon>
    </lineage>
</organism>
<evidence type="ECO:0008006" key="3">
    <source>
        <dbReference type="Google" id="ProtNLM"/>
    </source>
</evidence>